<dbReference type="PANTHER" id="PTHR46825">
    <property type="entry name" value="D-ALANYL-D-ALANINE-CARBOXYPEPTIDASE/ENDOPEPTIDASE AMPH"/>
    <property type="match status" value="1"/>
</dbReference>
<evidence type="ECO:0000256" key="1">
    <source>
        <dbReference type="SAM" id="MobiDB-lite"/>
    </source>
</evidence>
<organism evidence="4 5">
    <name type="scientific">Eilatimonas milleporae</name>
    <dbReference type="NCBI Taxonomy" id="911205"/>
    <lineage>
        <taxon>Bacteria</taxon>
        <taxon>Pseudomonadati</taxon>
        <taxon>Pseudomonadota</taxon>
        <taxon>Alphaproteobacteria</taxon>
        <taxon>Kordiimonadales</taxon>
        <taxon>Kordiimonadaceae</taxon>
        <taxon>Eilatimonas</taxon>
    </lineage>
</organism>
<evidence type="ECO:0000256" key="2">
    <source>
        <dbReference type="SAM" id="SignalP"/>
    </source>
</evidence>
<dbReference type="SUPFAM" id="SSF56601">
    <property type="entry name" value="beta-lactamase/transpeptidase-like"/>
    <property type="match status" value="1"/>
</dbReference>
<sequence>MTRRNFMIAAGLSACLCATGSVAVASNIADDTDVRAKLLLADAWIETQLAYDRVPGASFALVHDQELVWAKGYGFSNLETKSPATPDTKYSICSVSKLFTSIAVMQLRDAGRVSIDSPLSEILDWYDLPPAPTAEEAVTLRAVLSHVAGLPREAATPYWTEVDFPGRDVVRAELAAQQPLYNPYDRFQYSNLGMTLAGEAVTAASGQDYHDYVRANILRPLGLKDTHSELPEKDYGKSMAVGYMLPGEDGTRPAVDYYPVRAIAPAAGYASTVRDLGKFASWQFRLLDQGGENVLKATTLREMQRVHWVAPDFDGPAWGLGFAFTRDGGNTFVGHGGYCPGYRTAFLMRRESKVAVIAMVNVNDVSPSRMARILYGLTAGAIAEAANGSDAENGKTKKGGKPRKQTKNKDADYSVYQGRYTRPGFPTGIAVGAGRDGLFMTEIYSSNPVTRMRTLVPVEDHIFRVIDTKGREADTVRFEVDDKGRPVRLWRHGNYLERSG</sequence>
<dbReference type="InterPro" id="IPR001466">
    <property type="entry name" value="Beta-lactam-related"/>
</dbReference>
<evidence type="ECO:0000313" key="4">
    <source>
        <dbReference type="EMBL" id="RMB12063.1"/>
    </source>
</evidence>
<reference evidence="4 5" key="1">
    <citation type="submission" date="2018-10" db="EMBL/GenBank/DDBJ databases">
        <title>Genomic Encyclopedia of Archaeal and Bacterial Type Strains, Phase II (KMG-II): from individual species to whole genera.</title>
        <authorList>
            <person name="Goeker M."/>
        </authorList>
    </citation>
    <scope>NUCLEOTIDE SEQUENCE [LARGE SCALE GENOMIC DNA]</scope>
    <source>
        <strain evidence="4 5">DSM 25217</strain>
    </source>
</reference>
<dbReference type="AlphaFoldDB" id="A0A3M0D715"/>
<feature type="chain" id="PRO_5017956605" evidence="2">
    <location>
        <begin position="26"/>
        <end position="500"/>
    </location>
</feature>
<accession>A0A3M0D715</accession>
<protein>
    <submittedName>
        <fullName evidence="4">CubicO group peptidase (Beta-lactamase class C family)</fullName>
    </submittedName>
</protein>
<dbReference type="EMBL" id="REFR01000009">
    <property type="protein sequence ID" value="RMB12063.1"/>
    <property type="molecule type" value="Genomic_DNA"/>
</dbReference>
<dbReference type="InterPro" id="IPR012338">
    <property type="entry name" value="Beta-lactam/transpept-like"/>
</dbReference>
<dbReference type="PANTHER" id="PTHR46825:SF9">
    <property type="entry name" value="BETA-LACTAMASE-RELATED DOMAIN-CONTAINING PROTEIN"/>
    <property type="match status" value="1"/>
</dbReference>
<dbReference type="PROSITE" id="PS51257">
    <property type="entry name" value="PROKAR_LIPOPROTEIN"/>
    <property type="match status" value="1"/>
</dbReference>
<feature type="region of interest" description="Disordered" evidence="1">
    <location>
        <begin position="388"/>
        <end position="410"/>
    </location>
</feature>
<evidence type="ECO:0000259" key="3">
    <source>
        <dbReference type="Pfam" id="PF00144"/>
    </source>
</evidence>
<dbReference type="Pfam" id="PF00144">
    <property type="entry name" value="Beta-lactamase"/>
    <property type="match status" value="1"/>
</dbReference>
<keyword evidence="2" id="KW-0732">Signal</keyword>
<dbReference type="Proteomes" id="UP000271227">
    <property type="component" value="Unassembled WGS sequence"/>
</dbReference>
<dbReference type="Gene3D" id="3.40.710.10">
    <property type="entry name" value="DD-peptidase/beta-lactamase superfamily"/>
    <property type="match status" value="1"/>
</dbReference>
<keyword evidence="5" id="KW-1185">Reference proteome</keyword>
<comment type="caution">
    <text evidence="4">The sequence shown here is derived from an EMBL/GenBank/DDBJ whole genome shotgun (WGS) entry which is preliminary data.</text>
</comment>
<feature type="domain" description="Beta-lactamase-related" evidence="3">
    <location>
        <begin position="42"/>
        <end position="369"/>
    </location>
</feature>
<feature type="signal peptide" evidence="2">
    <location>
        <begin position="1"/>
        <end position="25"/>
    </location>
</feature>
<proteinExistence type="predicted"/>
<evidence type="ECO:0000313" key="5">
    <source>
        <dbReference type="Proteomes" id="UP000271227"/>
    </source>
</evidence>
<dbReference type="InterPro" id="IPR050491">
    <property type="entry name" value="AmpC-like"/>
</dbReference>
<dbReference type="InParanoid" id="A0A3M0D715"/>
<name>A0A3M0D715_9PROT</name>
<dbReference type="RefSeq" id="WP_170163574.1">
    <property type="nucleotide sequence ID" value="NZ_REFR01000009.1"/>
</dbReference>
<gene>
    <name evidence="4" type="ORF">BXY39_0553</name>
</gene>
<feature type="compositionally biased region" description="Basic residues" evidence="1">
    <location>
        <begin position="396"/>
        <end position="406"/>
    </location>
</feature>